<dbReference type="Proteomes" id="UP000266172">
    <property type="component" value="Unassembled WGS sequence"/>
</dbReference>
<dbReference type="GO" id="GO:0006799">
    <property type="term" value="P:polyphosphate biosynthetic process"/>
    <property type="evidence" value="ECO:0007669"/>
    <property type="project" value="UniProtKB-ARBA"/>
</dbReference>
<dbReference type="InterPro" id="IPR042267">
    <property type="entry name" value="VTC_sf"/>
</dbReference>
<dbReference type="Gene3D" id="3.20.100.30">
    <property type="entry name" value="VTC, catalytic tunnel domain"/>
    <property type="match status" value="1"/>
</dbReference>
<dbReference type="EMBL" id="QRVL01000007">
    <property type="protein sequence ID" value="RGS40460.1"/>
    <property type="molecule type" value="Genomic_DNA"/>
</dbReference>
<dbReference type="Pfam" id="PF09359">
    <property type="entry name" value="VTC"/>
    <property type="match status" value="1"/>
</dbReference>
<comment type="caution">
    <text evidence="2">The sequence shown here is derived from an EMBL/GenBank/DDBJ whole genome shotgun (WGS) entry which is preliminary data.</text>
</comment>
<gene>
    <name evidence="2" type="ORF">DWX93_10135</name>
</gene>
<reference evidence="2 3" key="1">
    <citation type="submission" date="2018-08" db="EMBL/GenBank/DDBJ databases">
        <title>A genome reference for cultivated species of the human gut microbiota.</title>
        <authorList>
            <person name="Zou Y."/>
            <person name="Xue W."/>
            <person name="Luo G."/>
        </authorList>
    </citation>
    <scope>NUCLEOTIDE SEQUENCE [LARGE SCALE GENOMIC DNA]</scope>
    <source>
        <strain evidence="2 3">AF22-12AC</strain>
    </source>
</reference>
<evidence type="ECO:0000259" key="1">
    <source>
        <dbReference type="Pfam" id="PF09359"/>
    </source>
</evidence>
<evidence type="ECO:0000313" key="2">
    <source>
        <dbReference type="EMBL" id="RGS40460.1"/>
    </source>
</evidence>
<feature type="domain" description="VTC" evidence="1">
    <location>
        <begin position="30"/>
        <end position="245"/>
    </location>
</feature>
<accession>A0A395V6B6</accession>
<proteinExistence type="predicted"/>
<dbReference type="AlphaFoldDB" id="A0A395V6B6"/>
<protein>
    <submittedName>
        <fullName evidence="2">VTC domain-containing protein</fullName>
    </submittedName>
</protein>
<evidence type="ECO:0000313" key="3">
    <source>
        <dbReference type="Proteomes" id="UP000266172"/>
    </source>
</evidence>
<sequence>MLEYNKTKRGLHFAYPFFFNDKGVSVMEYREERKYFCSDYQLEILKHRLKAILPYDVHQKDSSYTISSLYFDTADNQCYYENSAGVDDRKKYRIRIYDHSDSNIRFEIKEKLRGKTKKSAVPITRSQCEDLIAGHFLPADNDSSVLSQIYLKEHLQFLHPAVIVEYERTAFTYPIGNVRITFDRNISAIADPSGFFSAQNACIPVLPTHEHVLEVKYDELLPDHIAQLLELDTLTQTACSKYFLCRQACDITNQL</sequence>
<organism evidence="2 3">
    <name type="scientific">Roseburia hominis</name>
    <dbReference type="NCBI Taxonomy" id="301301"/>
    <lineage>
        <taxon>Bacteria</taxon>
        <taxon>Bacillati</taxon>
        <taxon>Bacillota</taxon>
        <taxon>Clostridia</taxon>
        <taxon>Lachnospirales</taxon>
        <taxon>Lachnospiraceae</taxon>
        <taxon>Roseburia</taxon>
    </lineage>
</organism>
<dbReference type="InterPro" id="IPR018966">
    <property type="entry name" value="VTC_domain"/>
</dbReference>
<dbReference type="CDD" id="cd07750">
    <property type="entry name" value="PolyPPase_VTC_like"/>
    <property type="match status" value="1"/>
</dbReference>
<name>A0A395V6B6_9FIRM</name>